<reference evidence="1" key="1">
    <citation type="submission" date="2022-11" db="EMBL/GenBank/DDBJ databases">
        <title>Minimal conservation of predation-associated metabolite biosynthetic gene clusters underscores biosynthetic potential of Myxococcota including descriptions for ten novel species: Archangium lansinium sp. nov., Myxococcus landrumus sp. nov., Nannocystis bai.</title>
        <authorList>
            <person name="Ahearne A."/>
            <person name="Stevens C."/>
            <person name="Phillips K."/>
        </authorList>
    </citation>
    <scope>NUCLEOTIDE SEQUENCE</scope>
    <source>
        <strain evidence="1">Na p29</strain>
    </source>
</reference>
<accession>A0A9X3IXK3</accession>
<dbReference type="AlphaFoldDB" id="A0A9X3IXK3"/>
<dbReference type="EMBL" id="JAPNKE010000002">
    <property type="protein sequence ID" value="MCY1007075.1"/>
    <property type="molecule type" value="Genomic_DNA"/>
</dbReference>
<organism evidence="1 2">
    <name type="scientific">Nannocystis pusilla</name>
    <dbReference type="NCBI Taxonomy" id="889268"/>
    <lineage>
        <taxon>Bacteria</taxon>
        <taxon>Pseudomonadati</taxon>
        <taxon>Myxococcota</taxon>
        <taxon>Polyangia</taxon>
        <taxon>Nannocystales</taxon>
        <taxon>Nannocystaceae</taxon>
        <taxon>Nannocystis</taxon>
    </lineage>
</organism>
<sequence>MARTPAHRKVLRLLRAIKAGDLAAVCAEIDAGADPNGVGRYETAPIRAATMRPDAPVREAMTELLLAAGADPNRHLLGYSRPLYAFTSAPHASAARKVAMSTWR</sequence>
<protein>
    <recommendedName>
        <fullName evidence="3">Ankyrin repeat domain-containing protein</fullName>
    </recommendedName>
</protein>
<comment type="caution">
    <text evidence="1">The sequence shown here is derived from an EMBL/GenBank/DDBJ whole genome shotgun (WGS) entry which is preliminary data.</text>
</comment>
<dbReference type="Proteomes" id="UP001150924">
    <property type="component" value="Unassembled WGS sequence"/>
</dbReference>
<name>A0A9X3IXK3_9BACT</name>
<gene>
    <name evidence="1" type="ORF">OV079_16220</name>
</gene>
<evidence type="ECO:0000313" key="2">
    <source>
        <dbReference type="Proteomes" id="UP001150924"/>
    </source>
</evidence>
<dbReference type="SUPFAM" id="SSF48403">
    <property type="entry name" value="Ankyrin repeat"/>
    <property type="match status" value="1"/>
</dbReference>
<dbReference type="RefSeq" id="WP_267769609.1">
    <property type="nucleotide sequence ID" value="NZ_JAPNKE010000002.1"/>
</dbReference>
<dbReference type="Gene3D" id="1.25.40.20">
    <property type="entry name" value="Ankyrin repeat-containing domain"/>
    <property type="match status" value="1"/>
</dbReference>
<proteinExistence type="predicted"/>
<keyword evidence="2" id="KW-1185">Reference proteome</keyword>
<dbReference type="InterPro" id="IPR036770">
    <property type="entry name" value="Ankyrin_rpt-contain_sf"/>
</dbReference>
<evidence type="ECO:0008006" key="3">
    <source>
        <dbReference type="Google" id="ProtNLM"/>
    </source>
</evidence>
<evidence type="ECO:0000313" key="1">
    <source>
        <dbReference type="EMBL" id="MCY1007075.1"/>
    </source>
</evidence>